<comment type="caution">
    <text evidence="2">The sequence shown here is derived from an EMBL/GenBank/DDBJ whole genome shotgun (WGS) entry which is preliminary data.</text>
</comment>
<reference evidence="2 3" key="1">
    <citation type="submission" date="2016-10" db="EMBL/GenBank/DDBJ databases">
        <title>Genome sequence of Planktotalea frisia SH6-1.</title>
        <authorList>
            <person name="Poehlein A."/>
            <person name="Bakenhus I."/>
            <person name="Voget S."/>
            <person name="Brinkhoff T."/>
            <person name="Simon M."/>
        </authorList>
    </citation>
    <scope>NUCLEOTIDE SEQUENCE [LARGE SCALE GENOMIC DNA]</scope>
    <source>
        <strain evidence="2 3">SH6-1</strain>
    </source>
</reference>
<accession>A0A1L9NVG8</accession>
<dbReference type="GO" id="GO:0016491">
    <property type="term" value="F:oxidoreductase activity"/>
    <property type="evidence" value="ECO:0007669"/>
    <property type="project" value="InterPro"/>
</dbReference>
<name>A0A1L9NVG8_9RHOB</name>
<dbReference type="AlphaFoldDB" id="A0A1L9NVG8"/>
<sequence length="278" mass="32361">MTAWSNELQSLDPETDYERIVYLLSVYEFSWDIEKALEFALFRTYAVPSISSLLSRTGAFSKDTRKRYDDTELILSEIAENGQDSDPGRKAIERMNDMHGRYRISNNDMLYVLSAFVVEPVKWLERFGKRAMRPAEIEASVLYYQALGQKMGIKDIPLDFVEFEEYQRAYEATHFHYEDTNAEIGCLTRDLLLSMYLPNWLVPFGRPAVHALCDPELRDAMGFTHPPRWLEHAMVTGLKLRASLLRILPSRRRPRLLTKRDRPTYPSGYRIGELGTFK</sequence>
<dbReference type="RefSeq" id="WP_072631049.1">
    <property type="nucleotide sequence ID" value="NZ_MLCB01000150.1"/>
</dbReference>
<dbReference type="STRING" id="696762.PFRI_25080"/>
<keyword evidence="3" id="KW-1185">Reference proteome</keyword>
<proteinExistence type="predicted"/>
<gene>
    <name evidence="2" type="ORF">PFRI_25080</name>
</gene>
<dbReference type="PANTHER" id="PTHR36124:SF1">
    <property type="entry name" value="ER-BOUND OXYGENASE MPAB_MPAB'_RUBBER OXYGENASE CATALYTIC DOMAIN-CONTAINING PROTEIN"/>
    <property type="match status" value="1"/>
</dbReference>
<dbReference type="PANTHER" id="PTHR36124">
    <property type="match status" value="1"/>
</dbReference>
<dbReference type="Pfam" id="PF09995">
    <property type="entry name" value="MPAB_Lcp_cat"/>
    <property type="match status" value="1"/>
</dbReference>
<dbReference type="Proteomes" id="UP000184514">
    <property type="component" value="Unassembled WGS sequence"/>
</dbReference>
<dbReference type="OrthoDB" id="836517at2"/>
<dbReference type="EMBL" id="MLCB01000150">
    <property type="protein sequence ID" value="OJI93249.1"/>
    <property type="molecule type" value="Genomic_DNA"/>
</dbReference>
<evidence type="ECO:0000313" key="2">
    <source>
        <dbReference type="EMBL" id="OJI93249.1"/>
    </source>
</evidence>
<feature type="domain" description="ER-bound oxygenase mpaB/mpaB'/Rubber oxygenase catalytic" evidence="1">
    <location>
        <begin position="59"/>
        <end position="229"/>
    </location>
</feature>
<dbReference type="InterPro" id="IPR046366">
    <property type="entry name" value="MPAB"/>
</dbReference>
<dbReference type="InterPro" id="IPR018713">
    <property type="entry name" value="MPAB/Lcp_cat_dom"/>
</dbReference>
<evidence type="ECO:0000313" key="3">
    <source>
        <dbReference type="Proteomes" id="UP000184514"/>
    </source>
</evidence>
<evidence type="ECO:0000259" key="1">
    <source>
        <dbReference type="Pfam" id="PF09995"/>
    </source>
</evidence>
<organism evidence="2 3">
    <name type="scientific">Planktotalea frisia</name>
    <dbReference type="NCBI Taxonomy" id="696762"/>
    <lineage>
        <taxon>Bacteria</taxon>
        <taxon>Pseudomonadati</taxon>
        <taxon>Pseudomonadota</taxon>
        <taxon>Alphaproteobacteria</taxon>
        <taxon>Rhodobacterales</taxon>
        <taxon>Paracoccaceae</taxon>
        <taxon>Planktotalea</taxon>
    </lineage>
</organism>
<protein>
    <recommendedName>
        <fullName evidence="1">ER-bound oxygenase mpaB/mpaB'/Rubber oxygenase catalytic domain-containing protein</fullName>
    </recommendedName>
</protein>